<dbReference type="AlphaFoldDB" id="A0A1Y6MBW1"/>
<accession>A0A1Y6MBW1</accession>
<gene>
    <name evidence="1" type="ORF">PAND9192_00915</name>
</gene>
<proteinExistence type="predicted"/>
<protein>
    <recommendedName>
        <fullName evidence="3">Lipoprotein</fullName>
    </recommendedName>
</protein>
<keyword evidence="2" id="KW-1185">Reference proteome</keyword>
<dbReference type="EMBL" id="FYAJ01000001">
    <property type="protein sequence ID" value="SMY33409.1"/>
    <property type="molecule type" value="Genomic_DNA"/>
</dbReference>
<reference evidence="2" key="1">
    <citation type="submission" date="2017-06" db="EMBL/GenBank/DDBJ databases">
        <authorList>
            <person name="Rodrigo-Torres L."/>
            <person name="Arahal R.D."/>
            <person name="Lucena T."/>
        </authorList>
    </citation>
    <scope>NUCLEOTIDE SEQUENCE [LARGE SCALE GENOMIC DNA]</scope>
    <source>
        <strain evidence="2">CECT 9192</strain>
    </source>
</reference>
<evidence type="ECO:0000313" key="1">
    <source>
        <dbReference type="EMBL" id="SMY33409.1"/>
    </source>
</evidence>
<dbReference type="PROSITE" id="PS51257">
    <property type="entry name" value="PROKAR_LIPOPROTEIN"/>
    <property type="match status" value="1"/>
</dbReference>
<organism evidence="1 2">
    <name type="scientific">Photobacterium andalusiense</name>
    <dbReference type="NCBI Taxonomy" id="2204296"/>
    <lineage>
        <taxon>Bacteria</taxon>
        <taxon>Pseudomonadati</taxon>
        <taxon>Pseudomonadota</taxon>
        <taxon>Gammaproteobacteria</taxon>
        <taxon>Vibrionales</taxon>
        <taxon>Vibrionaceae</taxon>
        <taxon>Photobacterium</taxon>
    </lineage>
</organism>
<sequence length="246" mass="27880">MDFLNKRIKRSCLILSLLILIVGCNKENTLSHNSFLNNKEANFDGAKIYVLHQRQIKELEAISKNDSFNSVNHHIGMINKLIDTPLVDIHSAQIQQLQTVMKSNQYNQPGWNAVVKEALSSLAESKSSGATLRTKYQLKQYIIDNKTAIMDAFKIQQQHLAYDAFVRLAITVDIDADGHFDLPILNNSNDRIVTIVDMTQVRNARYQAIIFETNESNINIKSLNANNTQQINKTVQEIATNLALRI</sequence>
<name>A0A1Y6MBW1_9GAMM</name>
<dbReference type="RefSeq" id="WP_087852731.1">
    <property type="nucleotide sequence ID" value="NZ_FYAJ01000001.1"/>
</dbReference>
<evidence type="ECO:0008006" key="3">
    <source>
        <dbReference type="Google" id="ProtNLM"/>
    </source>
</evidence>
<evidence type="ECO:0000313" key="2">
    <source>
        <dbReference type="Proteomes" id="UP000195719"/>
    </source>
</evidence>
<dbReference type="Proteomes" id="UP000195719">
    <property type="component" value="Unassembled WGS sequence"/>
</dbReference>